<dbReference type="AlphaFoldDB" id="A0A7I4D3C1"/>
<dbReference type="EnsemblPlants" id="Pp3c2_3430V3.3">
    <property type="protein sequence ID" value="Pp3c2_3430V3.3"/>
    <property type="gene ID" value="Pp3c2_3430"/>
</dbReference>
<reference evidence="2 3" key="1">
    <citation type="journal article" date="2008" name="Science">
        <title>The Physcomitrella genome reveals evolutionary insights into the conquest of land by plants.</title>
        <authorList>
            <person name="Rensing S."/>
            <person name="Lang D."/>
            <person name="Zimmer A."/>
            <person name="Terry A."/>
            <person name="Salamov A."/>
            <person name="Shapiro H."/>
            <person name="Nishiyama T."/>
            <person name="Perroud P.-F."/>
            <person name="Lindquist E."/>
            <person name="Kamisugi Y."/>
            <person name="Tanahashi T."/>
            <person name="Sakakibara K."/>
            <person name="Fujita T."/>
            <person name="Oishi K."/>
            <person name="Shin-I T."/>
            <person name="Kuroki Y."/>
            <person name="Toyoda A."/>
            <person name="Suzuki Y."/>
            <person name="Hashimoto A."/>
            <person name="Yamaguchi K."/>
            <person name="Sugano A."/>
            <person name="Kohara Y."/>
            <person name="Fujiyama A."/>
            <person name="Anterola A."/>
            <person name="Aoki S."/>
            <person name="Ashton N."/>
            <person name="Barbazuk W.B."/>
            <person name="Barker E."/>
            <person name="Bennetzen J."/>
            <person name="Bezanilla M."/>
            <person name="Blankenship R."/>
            <person name="Cho S.H."/>
            <person name="Dutcher S."/>
            <person name="Estelle M."/>
            <person name="Fawcett J.A."/>
            <person name="Gundlach H."/>
            <person name="Hanada K."/>
            <person name="Heyl A."/>
            <person name="Hicks K.A."/>
            <person name="Hugh J."/>
            <person name="Lohr M."/>
            <person name="Mayer K."/>
            <person name="Melkozernov A."/>
            <person name="Murata T."/>
            <person name="Nelson D."/>
            <person name="Pils B."/>
            <person name="Prigge M."/>
            <person name="Reiss B."/>
            <person name="Renner T."/>
            <person name="Rombauts S."/>
            <person name="Rushton P."/>
            <person name="Sanderfoot A."/>
            <person name="Schween G."/>
            <person name="Shiu S.-H."/>
            <person name="Stueber K."/>
            <person name="Theodoulou F.L."/>
            <person name="Tu H."/>
            <person name="Van de Peer Y."/>
            <person name="Verrier P.J."/>
            <person name="Waters E."/>
            <person name="Wood A."/>
            <person name="Yang L."/>
            <person name="Cove D."/>
            <person name="Cuming A."/>
            <person name="Hasebe M."/>
            <person name="Lucas S."/>
            <person name="Mishler D.B."/>
            <person name="Reski R."/>
            <person name="Grigoriev I."/>
            <person name="Quatrano R.S."/>
            <person name="Boore J.L."/>
        </authorList>
    </citation>
    <scope>NUCLEOTIDE SEQUENCE [LARGE SCALE GENOMIC DNA]</scope>
    <source>
        <strain evidence="2 3">cv. Gransden 2004</strain>
    </source>
</reference>
<dbReference type="SMART" id="SM00028">
    <property type="entry name" value="TPR"/>
    <property type="match status" value="7"/>
</dbReference>
<accession>A0A7I4D3C1</accession>
<dbReference type="PANTHER" id="PTHR44102:SF5">
    <property type="entry name" value="PROTEIN NPG1"/>
    <property type="match status" value="1"/>
</dbReference>
<organism evidence="2 3">
    <name type="scientific">Physcomitrium patens</name>
    <name type="common">Spreading-leaved earth moss</name>
    <name type="synonym">Physcomitrella patens</name>
    <dbReference type="NCBI Taxonomy" id="3218"/>
    <lineage>
        <taxon>Eukaryota</taxon>
        <taxon>Viridiplantae</taxon>
        <taxon>Streptophyta</taxon>
        <taxon>Embryophyta</taxon>
        <taxon>Bryophyta</taxon>
        <taxon>Bryophytina</taxon>
        <taxon>Bryopsida</taxon>
        <taxon>Funariidae</taxon>
        <taxon>Funariales</taxon>
        <taxon>Funariaceae</taxon>
        <taxon>Physcomitrium</taxon>
    </lineage>
</organism>
<dbReference type="FunCoup" id="A0A7I4D3C1">
    <property type="interactions" value="386"/>
</dbReference>
<dbReference type="InterPro" id="IPR011990">
    <property type="entry name" value="TPR-like_helical_dom_sf"/>
</dbReference>
<dbReference type="InterPro" id="IPR043376">
    <property type="entry name" value="NPG1-like"/>
</dbReference>
<dbReference type="Gramene" id="Pp3c2_3430V3.3">
    <property type="protein sequence ID" value="Pp3c2_3430V3.3"/>
    <property type="gene ID" value="Pp3c2_3430"/>
</dbReference>
<reference evidence="2" key="3">
    <citation type="submission" date="2020-12" db="UniProtKB">
        <authorList>
            <consortium name="EnsemblPlants"/>
        </authorList>
    </citation>
    <scope>IDENTIFICATION</scope>
</reference>
<proteinExistence type="predicted"/>
<evidence type="ECO:0000313" key="3">
    <source>
        <dbReference type="Proteomes" id="UP000006727"/>
    </source>
</evidence>
<dbReference type="PROSITE" id="PS50005">
    <property type="entry name" value="TPR"/>
    <property type="match status" value="1"/>
</dbReference>
<dbReference type="PANTHER" id="PTHR44102">
    <property type="entry name" value="PROTEIN NPG1"/>
    <property type="match status" value="1"/>
</dbReference>
<reference evidence="2 3" key="2">
    <citation type="journal article" date="2018" name="Plant J.">
        <title>The Physcomitrella patens chromosome-scale assembly reveals moss genome structure and evolution.</title>
        <authorList>
            <person name="Lang D."/>
            <person name="Ullrich K.K."/>
            <person name="Murat F."/>
            <person name="Fuchs J."/>
            <person name="Jenkins J."/>
            <person name="Haas F.B."/>
            <person name="Piednoel M."/>
            <person name="Gundlach H."/>
            <person name="Van Bel M."/>
            <person name="Meyberg R."/>
            <person name="Vives C."/>
            <person name="Morata J."/>
            <person name="Symeonidi A."/>
            <person name="Hiss M."/>
            <person name="Muchero W."/>
            <person name="Kamisugi Y."/>
            <person name="Saleh O."/>
            <person name="Blanc G."/>
            <person name="Decker E.L."/>
            <person name="van Gessel N."/>
            <person name="Grimwood J."/>
            <person name="Hayes R.D."/>
            <person name="Graham S.W."/>
            <person name="Gunter L.E."/>
            <person name="McDaniel S.F."/>
            <person name="Hoernstein S.N.W."/>
            <person name="Larsson A."/>
            <person name="Li F.W."/>
            <person name="Perroud P.F."/>
            <person name="Phillips J."/>
            <person name="Ranjan P."/>
            <person name="Rokshar D.S."/>
            <person name="Rothfels C.J."/>
            <person name="Schneider L."/>
            <person name="Shu S."/>
            <person name="Stevenson D.W."/>
            <person name="Thummler F."/>
            <person name="Tillich M."/>
            <person name="Villarreal Aguilar J.C."/>
            <person name="Widiez T."/>
            <person name="Wong G.K."/>
            <person name="Wymore A."/>
            <person name="Zhang Y."/>
            <person name="Zimmer A.D."/>
            <person name="Quatrano R.S."/>
            <person name="Mayer K.F.X."/>
            <person name="Goodstein D."/>
            <person name="Casacuberta J.M."/>
            <person name="Vandepoele K."/>
            <person name="Reski R."/>
            <person name="Cuming A.C."/>
            <person name="Tuskan G.A."/>
            <person name="Maumus F."/>
            <person name="Salse J."/>
            <person name="Schmutz J."/>
            <person name="Rensing S.A."/>
        </authorList>
    </citation>
    <scope>NUCLEOTIDE SEQUENCE [LARGE SCALE GENOMIC DNA]</scope>
    <source>
        <strain evidence="2 3">cv. Gransden 2004</strain>
    </source>
</reference>
<evidence type="ECO:0000256" key="1">
    <source>
        <dbReference type="PROSITE-ProRule" id="PRU00339"/>
    </source>
</evidence>
<dbReference type="Proteomes" id="UP000006727">
    <property type="component" value="Chromosome 2"/>
</dbReference>
<gene>
    <name evidence="2" type="primary">LOC112279114</name>
</gene>
<keyword evidence="1" id="KW-0802">TPR repeat</keyword>
<name>A0A7I4D3C1_PHYPA</name>
<dbReference type="SUPFAM" id="SSF48452">
    <property type="entry name" value="TPR-like"/>
    <property type="match status" value="2"/>
</dbReference>
<sequence length="740" mass="81970">MLCTCNNQFKSDENRGSLTPQLRVRNVSRQLSEKLRDGELKLLQGSIREAEVSLREALSINNEEARALLGRLEYDRGNYEGALQVLEDIQAHNFGTSLRFFIQDSKIQQKKGKPAKGTDALGTFLHGASLLLEALYLKAKCLQELGRLSDATRECKLVLDTMETATPAGLPDEWGNTRIAQMLSKSVKLLPEILLEMDRTSDAVVAYRRSLLRFSWCLDSHDLVHIMKSFAILLLYGGVEAPRASLGAHVEGAFTPKDNTEEGVLLLMILLRIMNKEQGYFDYTVFEHLSLALSICGQLETLAHQYEALLPGTLSRPDRWYSMALCYAGTGQNSVALDLMRKSLVESEKPKDVPSLLLAAKLCAGKPELCGEGVEYTQRAMSSLPRGAVSYRACALHIQGVALSSQVQLTPSDAMKTKLHGQSLEALQEAAALDKGDTAIIFDLGLELANQRKSSLALDCAKYCLDRGAGARVHGWRFLALVLTAQGRHAEADVILESALEETSPWEQGPLLRTRAKVQLALGQHLLAVKTYQVLLALLQEEKKEHELGTIGRGKGGQRVEESDVWHDLAQVYIQLKQWGDAETCLEKARVLLDSYSAANWHYNGLLREEQDLLEEAILCHKNALAVDLTYVDSKVKLGALLWQVNGVLAIPVVKSYLAEALEAEPTHEEAWYHMGMLQKAEGRRHEAAESFQAALVLEQSSPVEKFSSIAPALLWVWRHWTGVPLTWLRGAHGGCHGSH</sequence>
<feature type="repeat" description="TPR" evidence="1">
    <location>
        <begin position="669"/>
        <end position="702"/>
    </location>
</feature>
<keyword evidence="3" id="KW-1185">Reference proteome</keyword>
<dbReference type="EMBL" id="ABEU02000002">
    <property type="status" value="NOT_ANNOTATED_CDS"/>
    <property type="molecule type" value="Genomic_DNA"/>
</dbReference>
<protein>
    <submittedName>
        <fullName evidence="2">Uncharacterized protein</fullName>
    </submittedName>
</protein>
<dbReference type="Gene3D" id="1.25.40.10">
    <property type="entry name" value="Tetratricopeptide repeat domain"/>
    <property type="match status" value="4"/>
</dbReference>
<evidence type="ECO:0000313" key="2">
    <source>
        <dbReference type="EnsemblPlants" id="Pp3c2_3430V3.3"/>
    </source>
</evidence>
<dbReference type="InterPro" id="IPR019734">
    <property type="entry name" value="TPR_rpt"/>
</dbReference>
<dbReference type="InParanoid" id="A0A7I4D3C1"/>
<dbReference type="Pfam" id="PF13181">
    <property type="entry name" value="TPR_8"/>
    <property type="match status" value="1"/>
</dbReference>